<dbReference type="Ensembl" id="ENSLLTT00000000024.1">
    <property type="protein sequence ID" value="ENSLLTP00000000023.1"/>
    <property type="gene ID" value="ENSLLTG00000000020.1"/>
</dbReference>
<evidence type="ECO:0000313" key="2">
    <source>
        <dbReference type="Proteomes" id="UP000694406"/>
    </source>
</evidence>
<proteinExistence type="predicted"/>
<protein>
    <submittedName>
        <fullName evidence="1">Uncharacterized protein</fullName>
    </submittedName>
</protein>
<accession>A0A8C5R940</accession>
<dbReference type="AlphaFoldDB" id="A0A8C5R940"/>
<organism evidence="1 2">
    <name type="scientific">Laticauda laticaudata</name>
    <name type="common">Blue-ringed sea krait</name>
    <name type="synonym">Blue-lipped sea krait</name>
    <dbReference type="NCBI Taxonomy" id="8630"/>
    <lineage>
        <taxon>Eukaryota</taxon>
        <taxon>Metazoa</taxon>
        <taxon>Chordata</taxon>
        <taxon>Craniata</taxon>
        <taxon>Vertebrata</taxon>
        <taxon>Euteleostomi</taxon>
        <taxon>Lepidosauria</taxon>
        <taxon>Squamata</taxon>
        <taxon>Bifurcata</taxon>
        <taxon>Unidentata</taxon>
        <taxon>Episquamata</taxon>
        <taxon>Toxicofera</taxon>
        <taxon>Serpentes</taxon>
        <taxon>Colubroidea</taxon>
        <taxon>Elapidae</taxon>
        <taxon>Laticaudinae</taxon>
        <taxon>Laticauda</taxon>
    </lineage>
</organism>
<sequence>MRKNKAKRQYFSGICLEGQILFQVSPLTTIPQPQLSCSFPFSLHLFLGLSGHPVLLSVERLAFSGCGCSILESPLLEQSNDDGDDVKRKENADILVRCLA</sequence>
<reference evidence="1" key="1">
    <citation type="submission" date="2025-08" db="UniProtKB">
        <authorList>
            <consortium name="Ensembl"/>
        </authorList>
    </citation>
    <scope>IDENTIFICATION</scope>
</reference>
<dbReference type="Proteomes" id="UP000694406">
    <property type="component" value="Unplaced"/>
</dbReference>
<evidence type="ECO:0000313" key="1">
    <source>
        <dbReference type="Ensembl" id="ENSLLTP00000000023.1"/>
    </source>
</evidence>
<name>A0A8C5R940_LATLA</name>
<keyword evidence="2" id="KW-1185">Reference proteome</keyword>
<reference evidence="1" key="2">
    <citation type="submission" date="2025-09" db="UniProtKB">
        <authorList>
            <consortium name="Ensembl"/>
        </authorList>
    </citation>
    <scope>IDENTIFICATION</scope>
</reference>